<dbReference type="SMART" id="SM00086">
    <property type="entry name" value="PAC"/>
    <property type="match status" value="2"/>
</dbReference>
<dbReference type="SMART" id="SM00448">
    <property type="entry name" value="REC"/>
    <property type="match status" value="1"/>
</dbReference>
<keyword evidence="4" id="KW-0808">Transferase</keyword>
<comment type="catalytic activity">
    <reaction evidence="1">
        <text>ATP + protein L-histidine = ADP + protein N-phospho-L-histidine.</text>
        <dbReference type="EC" id="2.7.13.3"/>
    </reaction>
</comment>
<dbReference type="GO" id="GO:0000155">
    <property type="term" value="F:phosphorelay sensor kinase activity"/>
    <property type="evidence" value="ECO:0007669"/>
    <property type="project" value="InterPro"/>
</dbReference>
<reference evidence="13" key="1">
    <citation type="journal article" date="2020" name="mSystems">
        <title>Genome- and Community-Level Interaction Insights into Carbon Utilization and Element Cycling Functions of Hydrothermarchaeota in Hydrothermal Sediment.</title>
        <authorList>
            <person name="Zhou Z."/>
            <person name="Liu Y."/>
            <person name="Xu W."/>
            <person name="Pan J."/>
            <person name="Luo Z.H."/>
            <person name="Li M."/>
        </authorList>
    </citation>
    <scope>NUCLEOTIDE SEQUENCE [LARGE SCALE GENOMIC DNA]</scope>
    <source>
        <strain evidence="13">SpSt-1181</strain>
    </source>
</reference>
<dbReference type="SMART" id="SM00388">
    <property type="entry name" value="HisKA"/>
    <property type="match status" value="1"/>
</dbReference>
<dbReference type="Gene3D" id="3.40.50.2300">
    <property type="match status" value="1"/>
</dbReference>
<dbReference type="InterPro" id="IPR000700">
    <property type="entry name" value="PAS-assoc_C"/>
</dbReference>
<dbReference type="InterPro" id="IPR005467">
    <property type="entry name" value="His_kinase_dom"/>
</dbReference>
<dbReference type="InterPro" id="IPR001610">
    <property type="entry name" value="PAC"/>
</dbReference>
<dbReference type="InterPro" id="IPR000014">
    <property type="entry name" value="PAS"/>
</dbReference>
<evidence type="ECO:0000259" key="10">
    <source>
        <dbReference type="PROSITE" id="PS50109"/>
    </source>
</evidence>
<dbReference type="Gene3D" id="3.30.565.10">
    <property type="entry name" value="Histidine kinase-like ATPase, C-terminal domain"/>
    <property type="match status" value="1"/>
</dbReference>
<dbReference type="InterPro" id="IPR003661">
    <property type="entry name" value="HisK_dim/P_dom"/>
</dbReference>
<dbReference type="CDD" id="cd00130">
    <property type="entry name" value="PAS"/>
    <property type="match status" value="2"/>
</dbReference>
<dbReference type="Gene3D" id="1.10.287.130">
    <property type="match status" value="1"/>
</dbReference>
<sequence length="626" mass="70249">MWNLDTNENTWSGELWELYGPDPQIGPATFDLWASSIIPEDRERTIKAAKEFSRRHEEVNIEYRVRHQDGSVHWLMSRGNPVADDDGRVTHYIGTIIEITNSKIIEQKLLDNRDRLDFVLEKSGMGWWELDLDDMSVIRSPGHDLIYGYTAMLPEWTFDTFLSHILHEDRDMVLRQFKANLEEQREGNIEFRIRRADGEIRWLWASAVFRPDQKGELTRFSGIIQDITNRKLREEELERMQAELQHTQKMSVIGQLAGGIVHDFNNMLAVILGNAELLQAQVQEGHPFAESLRDIMNAAQRSADLTRQLLTFACKQRADPELIDVNKSLLALKPMLDQLSGTRVTVEFRPGDVDARVLMDPVQFDQVISNLCVNAVDAIAAEGSITLATFVEHVTGADIARGHTCALPGTYVRVSLADDGEGIDSEDIPHIFEPFYTTKPVGKGTGLGLSIVYGIVRQAGGDINCSSSKHDGTVFTIYLPVSDLDCQLKETSARQRPAGYGEGTVLLVEDQGEILALLKTILEKEGYKVLTATDGNEALETVRIYRQRIDLLLTDVMLPKMNGAELYRRIVQERPVMKVLFMSGYSGTAAGAAAPDLNGNSFLQKPFSVKQFISSVYAVMHPSEKP</sequence>
<feature type="modified residue" description="4-aspartylphosphate" evidence="9">
    <location>
        <position position="555"/>
    </location>
</feature>
<dbReference type="InterPro" id="IPR011006">
    <property type="entry name" value="CheY-like_superfamily"/>
</dbReference>
<dbReference type="PRINTS" id="PR00344">
    <property type="entry name" value="BCTRLSENSOR"/>
</dbReference>
<dbReference type="Pfam" id="PF00512">
    <property type="entry name" value="HisKA"/>
    <property type="match status" value="1"/>
</dbReference>
<dbReference type="SUPFAM" id="SSF47384">
    <property type="entry name" value="Homodimeric domain of signal transducing histidine kinase"/>
    <property type="match status" value="1"/>
</dbReference>
<dbReference type="SUPFAM" id="SSF55874">
    <property type="entry name" value="ATPase domain of HSP90 chaperone/DNA topoisomerase II/histidine kinase"/>
    <property type="match status" value="1"/>
</dbReference>
<dbReference type="EC" id="2.7.13.3" evidence="2"/>
<feature type="domain" description="PAC" evidence="12">
    <location>
        <begin position="187"/>
        <end position="239"/>
    </location>
</feature>
<protein>
    <recommendedName>
        <fullName evidence="2">histidine kinase</fullName>
        <ecNumber evidence="2">2.7.13.3</ecNumber>
    </recommendedName>
</protein>
<evidence type="ECO:0000256" key="3">
    <source>
        <dbReference type="ARBA" id="ARBA00022553"/>
    </source>
</evidence>
<dbReference type="SMART" id="SM00387">
    <property type="entry name" value="HATPase_c"/>
    <property type="match status" value="1"/>
</dbReference>
<organism evidence="13">
    <name type="scientific">Prosthecochloris aestuarii</name>
    <dbReference type="NCBI Taxonomy" id="1102"/>
    <lineage>
        <taxon>Bacteria</taxon>
        <taxon>Pseudomonadati</taxon>
        <taxon>Chlorobiota</taxon>
        <taxon>Chlorobiia</taxon>
        <taxon>Chlorobiales</taxon>
        <taxon>Chlorobiaceae</taxon>
        <taxon>Prosthecochloris</taxon>
    </lineage>
</organism>
<keyword evidence="7" id="KW-0067">ATP-binding</keyword>
<evidence type="ECO:0000259" key="11">
    <source>
        <dbReference type="PROSITE" id="PS50110"/>
    </source>
</evidence>
<dbReference type="Pfam" id="PF02518">
    <property type="entry name" value="HATPase_c"/>
    <property type="match status" value="1"/>
</dbReference>
<dbReference type="GO" id="GO:0005524">
    <property type="term" value="F:ATP binding"/>
    <property type="evidence" value="ECO:0007669"/>
    <property type="project" value="UniProtKB-KW"/>
</dbReference>
<comment type="caution">
    <text evidence="13">The sequence shown here is derived from an EMBL/GenBank/DDBJ whole genome shotgun (WGS) entry which is preliminary data.</text>
</comment>
<dbReference type="InterPro" id="IPR035965">
    <property type="entry name" value="PAS-like_dom_sf"/>
</dbReference>
<dbReference type="PROSITE" id="PS50110">
    <property type="entry name" value="RESPONSE_REGULATORY"/>
    <property type="match status" value="1"/>
</dbReference>
<dbReference type="NCBIfam" id="TIGR00229">
    <property type="entry name" value="sensory_box"/>
    <property type="match status" value="2"/>
</dbReference>
<feature type="domain" description="Response regulatory" evidence="11">
    <location>
        <begin position="504"/>
        <end position="620"/>
    </location>
</feature>
<dbReference type="Gene3D" id="2.10.70.100">
    <property type="match status" value="2"/>
</dbReference>
<dbReference type="SUPFAM" id="SSF52172">
    <property type="entry name" value="CheY-like"/>
    <property type="match status" value="1"/>
</dbReference>
<accession>A0A831WUX6</accession>
<evidence type="ECO:0000256" key="6">
    <source>
        <dbReference type="ARBA" id="ARBA00022777"/>
    </source>
</evidence>
<dbReference type="CDD" id="cd00082">
    <property type="entry name" value="HisKA"/>
    <property type="match status" value="1"/>
</dbReference>
<name>A0A831WUX6_PROAE</name>
<feature type="domain" description="Histidine kinase" evidence="10">
    <location>
        <begin position="259"/>
        <end position="483"/>
    </location>
</feature>
<dbReference type="InterPro" id="IPR004358">
    <property type="entry name" value="Sig_transdc_His_kin-like_C"/>
</dbReference>
<evidence type="ECO:0000313" key="13">
    <source>
        <dbReference type="EMBL" id="HED30669.1"/>
    </source>
</evidence>
<dbReference type="Pfam" id="PF00072">
    <property type="entry name" value="Response_reg"/>
    <property type="match status" value="1"/>
</dbReference>
<dbReference type="InterPro" id="IPR036097">
    <property type="entry name" value="HisK_dim/P_sf"/>
</dbReference>
<dbReference type="PROSITE" id="PS50109">
    <property type="entry name" value="HIS_KIN"/>
    <property type="match status" value="1"/>
</dbReference>
<dbReference type="PROSITE" id="PS50113">
    <property type="entry name" value="PAC"/>
    <property type="match status" value="2"/>
</dbReference>
<keyword evidence="5" id="KW-0547">Nucleotide-binding</keyword>
<dbReference type="EMBL" id="DSBW01000072">
    <property type="protein sequence ID" value="HED30669.1"/>
    <property type="molecule type" value="Genomic_DNA"/>
</dbReference>
<dbReference type="PANTHER" id="PTHR43065:SF46">
    <property type="entry name" value="C4-DICARBOXYLATE TRANSPORT SENSOR PROTEIN DCTB"/>
    <property type="match status" value="1"/>
</dbReference>
<dbReference type="Gene3D" id="3.30.450.20">
    <property type="entry name" value="PAS domain"/>
    <property type="match status" value="2"/>
</dbReference>
<evidence type="ECO:0000256" key="2">
    <source>
        <dbReference type="ARBA" id="ARBA00012438"/>
    </source>
</evidence>
<dbReference type="InterPro" id="IPR036890">
    <property type="entry name" value="HATPase_C_sf"/>
</dbReference>
<proteinExistence type="predicted"/>
<dbReference type="InterPro" id="IPR001789">
    <property type="entry name" value="Sig_transdc_resp-reg_receiver"/>
</dbReference>
<evidence type="ECO:0000256" key="5">
    <source>
        <dbReference type="ARBA" id="ARBA00022741"/>
    </source>
</evidence>
<dbReference type="Proteomes" id="UP000886335">
    <property type="component" value="Unassembled WGS sequence"/>
</dbReference>
<evidence type="ECO:0000256" key="1">
    <source>
        <dbReference type="ARBA" id="ARBA00000085"/>
    </source>
</evidence>
<evidence type="ECO:0000259" key="12">
    <source>
        <dbReference type="PROSITE" id="PS50113"/>
    </source>
</evidence>
<evidence type="ECO:0000256" key="7">
    <source>
        <dbReference type="ARBA" id="ARBA00022840"/>
    </source>
</evidence>
<evidence type="ECO:0000256" key="8">
    <source>
        <dbReference type="ARBA" id="ARBA00023012"/>
    </source>
</evidence>
<evidence type="ECO:0000256" key="9">
    <source>
        <dbReference type="PROSITE-ProRule" id="PRU00169"/>
    </source>
</evidence>
<dbReference type="PANTHER" id="PTHR43065">
    <property type="entry name" value="SENSOR HISTIDINE KINASE"/>
    <property type="match status" value="1"/>
</dbReference>
<dbReference type="Pfam" id="PF08447">
    <property type="entry name" value="PAS_3"/>
    <property type="match status" value="2"/>
</dbReference>
<gene>
    <name evidence="13" type="ORF">ENN50_03045</name>
</gene>
<keyword evidence="8" id="KW-0902">Two-component regulatory system</keyword>
<dbReference type="CDD" id="cd00156">
    <property type="entry name" value="REC"/>
    <property type="match status" value="1"/>
</dbReference>
<keyword evidence="6 13" id="KW-0418">Kinase</keyword>
<evidence type="ECO:0000256" key="4">
    <source>
        <dbReference type="ARBA" id="ARBA00022679"/>
    </source>
</evidence>
<dbReference type="InterPro" id="IPR013655">
    <property type="entry name" value="PAS_fold_3"/>
</dbReference>
<dbReference type="SUPFAM" id="SSF55785">
    <property type="entry name" value="PYP-like sensor domain (PAS domain)"/>
    <property type="match status" value="2"/>
</dbReference>
<dbReference type="AlphaFoldDB" id="A0A831WUX6"/>
<feature type="domain" description="PAC" evidence="12">
    <location>
        <begin position="59"/>
        <end position="111"/>
    </location>
</feature>
<keyword evidence="3 9" id="KW-0597">Phosphoprotein</keyword>
<dbReference type="InterPro" id="IPR003594">
    <property type="entry name" value="HATPase_dom"/>
</dbReference>